<organism evidence="6 7">
    <name type="scientific">Pseudobacillus wudalianchiensis</name>
    <dbReference type="NCBI Taxonomy" id="1743143"/>
    <lineage>
        <taxon>Bacteria</taxon>
        <taxon>Bacillati</taxon>
        <taxon>Bacillota</taxon>
        <taxon>Bacilli</taxon>
        <taxon>Bacillales</taxon>
        <taxon>Bacillaceae</taxon>
        <taxon>Pseudobacillus</taxon>
    </lineage>
</organism>
<evidence type="ECO:0000313" key="6">
    <source>
        <dbReference type="EMBL" id="OCA83732.1"/>
    </source>
</evidence>
<evidence type="ECO:0000256" key="4">
    <source>
        <dbReference type="PIRSR" id="PIRSR603782-2"/>
    </source>
</evidence>
<feature type="binding site" evidence="3">
    <location>
        <position position="158"/>
    </location>
    <ligand>
        <name>Cu cation</name>
        <dbReference type="ChEBI" id="CHEBI:23378"/>
    </ligand>
</feature>
<dbReference type="PROSITE" id="PS51257">
    <property type="entry name" value="PROKAR_LIPOPROTEIN"/>
    <property type="match status" value="1"/>
</dbReference>
<keyword evidence="4" id="KW-1015">Disulfide bond</keyword>
<feature type="binding site" evidence="3">
    <location>
        <position position="71"/>
    </location>
    <ligand>
        <name>Cu cation</name>
        <dbReference type="ChEBI" id="CHEBI:23378"/>
    </ligand>
</feature>
<proteinExistence type="inferred from homology"/>
<reference evidence="7" key="1">
    <citation type="submission" date="2016-05" db="EMBL/GenBank/DDBJ databases">
        <authorList>
            <person name="Liu B."/>
            <person name="Wang J."/>
            <person name="Zhu Y."/>
            <person name="Liu G."/>
            <person name="Chen Q."/>
            <person name="Chen Z."/>
            <person name="Lan J."/>
            <person name="Che J."/>
            <person name="Ge C."/>
            <person name="Shi H."/>
            <person name="Pan Z."/>
            <person name="Liu X."/>
        </authorList>
    </citation>
    <scope>NUCLEOTIDE SEQUENCE [LARGE SCALE GENOMIC DNA]</scope>
    <source>
        <strain evidence="7">FJAT-27215</strain>
    </source>
</reference>
<dbReference type="Proteomes" id="UP000092578">
    <property type="component" value="Unassembled WGS sequence"/>
</dbReference>
<keyword evidence="7" id="KW-1185">Reference proteome</keyword>
<keyword evidence="3" id="KW-0479">Metal-binding</keyword>
<accession>A0A1B9AIR8</accession>
<dbReference type="EMBL" id="MAYT01000028">
    <property type="protein sequence ID" value="OCA83732.1"/>
    <property type="molecule type" value="Genomic_DNA"/>
</dbReference>
<feature type="domain" description="Thioredoxin" evidence="5">
    <location>
        <begin position="29"/>
        <end position="195"/>
    </location>
</feature>
<dbReference type="RefSeq" id="WP_065411393.1">
    <property type="nucleotide sequence ID" value="NZ_MAYT01000028.1"/>
</dbReference>
<name>A0A1B9AIR8_9BACI</name>
<dbReference type="AlphaFoldDB" id="A0A1B9AIR8"/>
<protein>
    <submittedName>
        <fullName evidence="6">Cytochrome c oxidase assembly protein</fullName>
    </submittedName>
</protein>
<comment type="similarity">
    <text evidence="1">Belongs to the SCO1/2 family.</text>
</comment>
<dbReference type="GO" id="GO:0046872">
    <property type="term" value="F:metal ion binding"/>
    <property type="evidence" value="ECO:0007669"/>
    <property type="project" value="UniProtKB-KW"/>
</dbReference>
<gene>
    <name evidence="6" type="ORF">A8F95_12045</name>
</gene>
<evidence type="ECO:0000259" key="5">
    <source>
        <dbReference type="PROSITE" id="PS51352"/>
    </source>
</evidence>
<evidence type="ECO:0000313" key="7">
    <source>
        <dbReference type="Proteomes" id="UP000092578"/>
    </source>
</evidence>
<dbReference type="InterPro" id="IPR013766">
    <property type="entry name" value="Thioredoxin_domain"/>
</dbReference>
<keyword evidence="2 3" id="KW-0186">Copper</keyword>
<dbReference type="Gene3D" id="3.40.30.10">
    <property type="entry name" value="Glutaredoxin"/>
    <property type="match status" value="1"/>
</dbReference>
<feature type="disulfide bond" description="Redox-active" evidence="4">
    <location>
        <begin position="67"/>
        <end position="71"/>
    </location>
</feature>
<evidence type="ECO:0000256" key="2">
    <source>
        <dbReference type="ARBA" id="ARBA00023008"/>
    </source>
</evidence>
<dbReference type="Pfam" id="PF02630">
    <property type="entry name" value="SCO1-SenC"/>
    <property type="match status" value="1"/>
</dbReference>
<dbReference type="InterPro" id="IPR003782">
    <property type="entry name" value="SCO1/SenC"/>
</dbReference>
<dbReference type="InterPro" id="IPR036249">
    <property type="entry name" value="Thioredoxin-like_sf"/>
</dbReference>
<dbReference type="PROSITE" id="PS51352">
    <property type="entry name" value="THIOREDOXIN_2"/>
    <property type="match status" value="1"/>
</dbReference>
<dbReference type="PANTHER" id="PTHR12151">
    <property type="entry name" value="ELECTRON TRANSPORT PROTIN SCO1/SENC FAMILY MEMBER"/>
    <property type="match status" value="1"/>
</dbReference>
<dbReference type="CDD" id="cd02968">
    <property type="entry name" value="SCO"/>
    <property type="match status" value="1"/>
</dbReference>
<feature type="binding site" evidence="3">
    <location>
        <position position="67"/>
    </location>
    <ligand>
        <name>Cu cation</name>
        <dbReference type="ChEBI" id="CHEBI:23378"/>
    </ligand>
</feature>
<sequence>MKHLRSFFIVAALSIVLLIAGCGKKEFESNMDVKMQNFEHTNQNNEKVGLNDLKGKVWLADLIFTSCTTVCQPMTKNMADLQKMLEKEGVEDYHIVSFSVDPEVDTPEKLKDYISHFEADEKKWDLLTGYDPEYIREFAEKNLQTLAVPDPNSNQVMHGTSFYLVNKEGTVVKNYSGAEEVPFEEIVQDVKTLVEQD</sequence>
<evidence type="ECO:0000256" key="3">
    <source>
        <dbReference type="PIRSR" id="PIRSR603782-1"/>
    </source>
</evidence>
<dbReference type="PANTHER" id="PTHR12151:SF25">
    <property type="entry name" value="LINALOOL DEHYDRATASE_ISOMERASE DOMAIN-CONTAINING PROTEIN"/>
    <property type="match status" value="1"/>
</dbReference>
<dbReference type="SUPFAM" id="SSF52833">
    <property type="entry name" value="Thioredoxin-like"/>
    <property type="match status" value="1"/>
</dbReference>
<evidence type="ECO:0000256" key="1">
    <source>
        <dbReference type="ARBA" id="ARBA00010996"/>
    </source>
</evidence>
<comment type="caution">
    <text evidence="6">The sequence shown here is derived from an EMBL/GenBank/DDBJ whole genome shotgun (WGS) entry which is preliminary data.</text>
</comment>